<dbReference type="PRINTS" id="PR00039">
    <property type="entry name" value="HTHLYSR"/>
</dbReference>
<dbReference type="PANTHER" id="PTHR30427">
    <property type="entry name" value="TRANSCRIPTIONAL ACTIVATOR PROTEIN LYSR"/>
    <property type="match status" value="1"/>
</dbReference>
<protein>
    <submittedName>
        <fullName evidence="6">LysR family transcriptional regulator</fullName>
    </submittedName>
</protein>
<dbReference type="EMBL" id="JBHUIR010000019">
    <property type="protein sequence ID" value="MFD2259098.1"/>
    <property type="molecule type" value="Genomic_DNA"/>
</dbReference>
<evidence type="ECO:0000256" key="3">
    <source>
        <dbReference type="ARBA" id="ARBA00023125"/>
    </source>
</evidence>
<keyword evidence="7" id="KW-1185">Reference proteome</keyword>
<keyword evidence="2" id="KW-0805">Transcription regulation</keyword>
<dbReference type="InterPro" id="IPR036388">
    <property type="entry name" value="WH-like_DNA-bd_sf"/>
</dbReference>
<evidence type="ECO:0000256" key="1">
    <source>
        <dbReference type="ARBA" id="ARBA00009437"/>
    </source>
</evidence>
<evidence type="ECO:0000256" key="4">
    <source>
        <dbReference type="ARBA" id="ARBA00023163"/>
    </source>
</evidence>
<comment type="similarity">
    <text evidence="1">Belongs to the LysR transcriptional regulatory family.</text>
</comment>
<evidence type="ECO:0000313" key="7">
    <source>
        <dbReference type="Proteomes" id="UP001597373"/>
    </source>
</evidence>
<evidence type="ECO:0000259" key="5">
    <source>
        <dbReference type="PROSITE" id="PS50931"/>
    </source>
</evidence>
<dbReference type="Gene3D" id="3.40.190.290">
    <property type="match status" value="1"/>
</dbReference>
<dbReference type="RefSeq" id="WP_345098017.1">
    <property type="nucleotide sequence ID" value="NZ_BAABGS010000010.1"/>
</dbReference>
<feature type="domain" description="HTH lysR-type" evidence="5">
    <location>
        <begin position="1"/>
        <end position="58"/>
    </location>
</feature>
<dbReference type="InterPro" id="IPR005119">
    <property type="entry name" value="LysR_subst-bd"/>
</dbReference>
<accession>A0ABW5DEX8</accession>
<dbReference type="PANTHER" id="PTHR30427:SF1">
    <property type="entry name" value="TRANSCRIPTIONAL ACTIVATOR PROTEIN LYSR"/>
    <property type="match status" value="1"/>
</dbReference>
<dbReference type="InterPro" id="IPR000847">
    <property type="entry name" value="LysR_HTH_N"/>
</dbReference>
<proteinExistence type="inferred from homology"/>
<keyword evidence="3" id="KW-0238">DNA-binding</keyword>
<name>A0ABW5DEX8_9HYPH</name>
<organism evidence="6 7">
    <name type="scientific">Chelativorans composti</name>
    <dbReference type="NCBI Taxonomy" id="768533"/>
    <lineage>
        <taxon>Bacteria</taxon>
        <taxon>Pseudomonadati</taxon>
        <taxon>Pseudomonadota</taxon>
        <taxon>Alphaproteobacteria</taxon>
        <taxon>Hyphomicrobiales</taxon>
        <taxon>Phyllobacteriaceae</taxon>
        <taxon>Chelativorans</taxon>
    </lineage>
</organism>
<dbReference type="Gene3D" id="1.10.10.10">
    <property type="entry name" value="Winged helix-like DNA-binding domain superfamily/Winged helix DNA-binding domain"/>
    <property type="match status" value="1"/>
</dbReference>
<dbReference type="Pfam" id="PF00126">
    <property type="entry name" value="HTH_1"/>
    <property type="match status" value="1"/>
</dbReference>
<dbReference type="Pfam" id="PF03466">
    <property type="entry name" value="LysR_substrate"/>
    <property type="match status" value="1"/>
</dbReference>
<dbReference type="PROSITE" id="PS50931">
    <property type="entry name" value="HTH_LYSR"/>
    <property type="match status" value="1"/>
</dbReference>
<dbReference type="SUPFAM" id="SSF46785">
    <property type="entry name" value="Winged helix' DNA-binding domain"/>
    <property type="match status" value="1"/>
</dbReference>
<comment type="caution">
    <text evidence="6">The sequence shown here is derived from an EMBL/GenBank/DDBJ whole genome shotgun (WGS) entry which is preliminary data.</text>
</comment>
<evidence type="ECO:0000313" key="6">
    <source>
        <dbReference type="EMBL" id="MFD2259098.1"/>
    </source>
</evidence>
<dbReference type="Proteomes" id="UP001597373">
    <property type="component" value="Unassembled WGS sequence"/>
</dbReference>
<evidence type="ECO:0000256" key="2">
    <source>
        <dbReference type="ARBA" id="ARBA00023015"/>
    </source>
</evidence>
<gene>
    <name evidence="6" type="ORF">ACFSMZ_04900</name>
</gene>
<reference evidence="7" key="1">
    <citation type="journal article" date="2019" name="Int. J. Syst. Evol. Microbiol.">
        <title>The Global Catalogue of Microorganisms (GCM) 10K type strain sequencing project: providing services to taxonomists for standard genome sequencing and annotation.</title>
        <authorList>
            <consortium name="The Broad Institute Genomics Platform"/>
            <consortium name="The Broad Institute Genome Sequencing Center for Infectious Disease"/>
            <person name="Wu L."/>
            <person name="Ma J."/>
        </authorList>
    </citation>
    <scope>NUCLEOTIDE SEQUENCE [LARGE SCALE GENOMIC DNA]</scope>
    <source>
        <strain evidence="7">KCTC 23707</strain>
    </source>
</reference>
<dbReference type="InterPro" id="IPR036390">
    <property type="entry name" value="WH_DNA-bd_sf"/>
</dbReference>
<keyword evidence="4" id="KW-0804">Transcription</keyword>
<dbReference type="SUPFAM" id="SSF53850">
    <property type="entry name" value="Periplasmic binding protein-like II"/>
    <property type="match status" value="1"/>
</dbReference>
<sequence>MNIRQLEAFHVVMETGSVTLAGERLGISQSAVSKLLKALSESCGFQLFTRSGGRMLPTADARILASEVERLFAGTDRIRRLARAVRDREWGHVTVAAPAALSARFLGLVLGDMLGAQNDIRVTLLNQASPRVAELVAAQQIDIGVSFQPFEHPHVQDEAIASFAMDCAVPANHPLAGREVINIEDLRHERLIGTQRSDCSIMTIDRAFQLQGVQRRVHVEVPMSETACDFVAKGAGIAIVPPFVGLGWGPDRIARRPLLPAISLGIWLLMPSTRQPSLAAQKVAEVIREGLMPFAFAPDEAKRQAAE</sequence>